<gene>
    <name evidence="1" type="ORF">M9458_015502</name>
</gene>
<proteinExistence type="predicted"/>
<sequence>DWREKLQIHPNQHHNLNLTRALAHPNQQILNQTHHQNHILTQNPAGFSSKYKDSECMPNQQYWLHGSYPESTDCAQSTSLTTPHWTSADLGLAAQCRHRRPVL</sequence>
<accession>A0ABD0QRQ3</accession>
<protein>
    <submittedName>
        <fullName evidence="1">Uncharacterized protein</fullName>
    </submittedName>
</protein>
<dbReference type="AlphaFoldDB" id="A0ABD0QRQ3"/>
<feature type="non-terminal residue" evidence="1">
    <location>
        <position position="1"/>
    </location>
</feature>
<evidence type="ECO:0000313" key="2">
    <source>
        <dbReference type="Proteomes" id="UP001529510"/>
    </source>
</evidence>
<reference evidence="1 2" key="1">
    <citation type="submission" date="2024-05" db="EMBL/GenBank/DDBJ databases">
        <title>Genome sequencing and assembly of Indian major carp, Cirrhinus mrigala (Hamilton, 1822).</title>
        <authorList>
            <person name="Mohindra V."/>
            <person name="Chowdhury L.M."/>
            <person name="Lal K."/>
            <person name="Jena J.K."/>
        </authorList>
    </citation>
    <scope>NUCLEOTIDE SEQUENCE [LARGE SCALE GENOMIC DNA]</scope>
    <source>
        <strain evidence="1">CM1030</strain>
        <tissue evidence="1">Blood</tissue>
    </source>
</reference>
<comment type="caution">
    <text evidence="1">The sequence shown here is derived from an EMBL/GenBank/DDBJ whole genome shotgun (WGS) entry which is preliminary data.</text>
</comment>
<keyword evidence="2" id="KW-1185">Reference proteome</keyword>
<dbReference type="Proteomes" id="UP001529510">
    <property type="component" value="Unassembled WGS sequence"/>
</dbReference>
<name>A0ABD0QRQ3_CIRMR</name>
<organism evidence="1 2">
    <name type="scientific">Cirrhinus mrigala</name>
    <name type="common">Mrigala</name>
    <dbReference type="NCBI Taxonomy" id="683832"/>
    <lineage>
        <taxon>Eukaryota</taxon>
        <taxon>Metazoa</taxon>
        <taxon>Chordata</taxon>
        <taxon>Craniata</taxon>
        <taxon>Vertebrata</taxon>
        <taxon>Euteleostomi</taxon>
        <taxon>Actinopterygii</taxon>
        <taxon>Neopterygii</taxon>
        <taxon>Teleostei</taxon>
        <taxon>Ostariophysi</taxon>
        <taxon>Cypriniformes</taxon>
        <taxon>Cyprinidae</taxon>
        <taxon>Labeoninae</taxon>
        <taxon>Labeonini</taxon>
        <taxon>Cirrhinus</taxon>
    </lineage>
</organism>
<evidence type="ECO:0000313" key="1">
    <source>
        <dbReference type="EMBL" id="KAL0188403.1"/>
    </source>
</evidence>
<dbReference type="EMBL" id="JAMKFB020000007">
    <property type="protein sequence ID" value="KAL0188403.1"/>
    <property type="molecule type" value="Genomic_DNA"/>
</dbReference>